<evidence type="ECO:0008006" key="3">
    <source>
        <dbReference type="Google" id="ProtNLM"/>
    </source>
</evidence>
<name>A0ABP9NGQ0_9PSEU</name>
<organism evidence="1 2">
    <name type="scientific">Pseudonocardia adelaidensis</name>
    <dbReference type="NCBI Taxonomy" id="648754"/>
    <lineage>
        <taxon>Bacteria</taxon>
        <taxon>Bacillati</taxon>
        <taxon>Actinomycetota</taxon>
        <taxon>Actinomycetes</taxon>
        <taxon>Pseudonocardiales</taxon>
        <taxon>Pseudonocardiaceae</taxon>
        <taxon>Pseudonocardia</taxon>
    </lineage>
</organism>
<proteinExistence type="predicted"/>
<sequence length="60" mass="6490">MVLRVWFEDDDSTRMGVRVVSVTPPAGSAGAACTTTTEGTIKEVQGWLAAVVAEQERRRP</sequence>
<accession>A0ABP9NGQ0</accession>
<protein>
    <recommendedName>
        <fullName evidence="3">Activator of Hsp90 ATPase-like protein</fullName>
    </recommendedName>
</protein>
<dbReference type="Proteomes" id="UP001500804">
    <property type="component" value="Unassembled WGS sequence"/>
</dbReference>
<evidence type="ECO:0000313" key="2">
    <source>
        <dbReference type="Proteomes" id="UP001500804"/>
    </source>
</evidence>
<comment type="caution">
    <text evidence="1">The sequence shown here is derived from an EMBL/GenBank/DDBJ whole genome shotgun (WGS) entry which is preliminary data.</text>
</comment>
<dbReference type="PROSITE" id="PS51257">
    <property type="entry name" value="PROKAR_LIPOPROTEIN"/>
    <property type="match status" value="1"/>
</dbReference>
<reference evidence="2" key="1">
    <citation type="journal article" date="2019" name="Int. J. Syst. Evol. Microbiol.">
        <title>The Global Catalogue of Microorganisms (GCM) 10K type strain sequencing project: providing services to taxonomists for standard genome sequencing and annotation.</title>
        <authorList>
            <consortium name="The Broad Institute Genomics Platform"/>
            <consortium name="The Broad Institute Genome Sequencing Center for Infectious Disease"/>
            <person name="Wu L."/>
            <person name="Ma J."/>
        </authorList>
    </citation>
    <scope>NUCLEOTIDE SEQUENCE [LARGE SCALE GENOMIC DNA]</scope>
    <source>
        <strain evidence="2">JCM 18302</strain>
    </source>
</reference>
<keyword evidence="2" id="KW-1185">Reference proteome</keyword>
<evidence type="ECO:0000313" key="1">
    <source>
        <dbReference type="EMBL" id="GAA5118906.1"/>
    </source>
</evidence>
<gene>
    <name evidence="1" type="ORF">GCM10023320_23750</name>
</gene>
<dbReference type="EMBL" id="BAABJO010000007">
    <property type="protein sequence ID" value="GAA5118906.1"/>
    <property type="molecule type" value="Genomic_DNA"/>
</dbReference>